<accession>A0ABP7XL18</accession>
<keyword evidence="1" id="KW-0732">Signal</keyword>
<name>A0ABP7XL18_9ACTN</name>
<dbReference type="Proteomes" id="UP001501495">
    <property type="component" value="Unassembled WGS sequence"/>
</dbReference>
<dbReference type="EMBL" id="BAAAZH010000017">
    <property type="protein sequence ID" value="GAA4121266.1"/>
    <property type="molecule type" value="Genomic_DNA"/>
</dbReference>
<feature type="signal peptide" evidence="1">
    <location>
        <begin position="1"/>
        <end position="31"/>
    </location>
</feature>
<evidence type="ECO:0008006" key="4">
    <source>
        <dbReference type="Google" id="ProtNLM"/>
    </source>
</evidence>
<evidence type="ECO:0000313" key="2">
    <source>
        <dbReference type="EMBL" id="GAA4121266.1"/>
    </source>
</evidence>
<reference evidence="3" key="1">
    <citation type="journal article" date="2019" name="Int. J. Syst. Evol. Microbiol.">
        <title>The Global Catalogue of Microorganisms (GCM) 10K type strain sequencing project: providing services to taxonomists for standard genome sequencing and annotation.</title>
        <authorList>
            <consortium name="The Broad Institute Genomics Platform"/>
            <consortium name="The Broad Institute Genome Sequencing Center for Infectious Disease"/>
            <person name="Wu L."/>
            <person name="Ma J."/>
        </authorList>
    </citation>
    <scope>NUCLEOTIDE SEQUENCE [LARGE SCALE GENOMIC DNA]</scope>
    <source>
        <strain evidence="3">JCM 16703</strain>
    </source>
</reference>
<gene>
    <name evidence="2" type="ORF">GCM10022215_26050</name>
</gene>
<sequence length="309" mass="30613">MHLTRLLPRTTAALAAAALVAFVPLSSSSAAAPGSFAIHGGAYRSSDLADSPSTCPAGTTPYGMRRAASPGGAFDDQGAPILFTRSVRLLCRTASGAVVAGSGTDAAVGSDGAVADWTCSGSDTMVGVFGRVGAVIDTVGPLCRGTGPAYQGAIQPTTTGYGTYESVCADGLIVTGLHATYVATSQFGDHQVTSVSGECIRPTTLTLVNKGLSGLAGYRPSARLTTTDAQGATTPVVGRTVVFTAQQLGLLSASCRATTDATGLATCAAPSAWLLSPRGITASFAGDDTYAASTAASGSPLALPGIATP</sequence>
<evidence type="ECO:0000256" key="1">
    <source>
        <dbReference type="SAM" id="SignalP"/>
    </source>
</evidence>
<proteinExistence type="predicted"/>
<evidence type="ECO:0000313" key="3">
    <source>
        <dbReference type="Proteomes" id="UP001501495"/>
    </source>
</evidence>
<protein>
    <recommendedName>
        <fullName evidence="4">Ig-like domain-containing protein</fullName>
    </recommendedName>
</protein>
<comment type="caution">
    <text evidence="2">The sequence shown here is derived from an EMBL/GenBank/DDBJ whole genome shotgun (WGS) entry which is preliminary data.</text>
</comment>
<feature type="chain" id="PRO_5045197263" description="Ig-like domain-containing protein" evidence="1">
    <location>
        <begin position="32"/>
        <end position="309"/>
    </location>
</feature>
<organism evidence="2 3">
    <name type="scientific">Nocardioides fonticola</name>
    <dbReference type="NCBI Taxonomy" id="450363"/>
    <lineage>
        <taxon>Bacteria</taxon>
        <taxon>Bacillati</taxon>
        <taxon>Actinomycetota</taxon>
        <taxon>Actinomycetes</taxon>
        <taxon>Propionibacteriales</taxon>
        <taxon>Nocardioidaceae</taxon>
        <taxon>Nocardioides</taxon>
    </lineage>
</organism>
<keyword evidence="3" id="KW-1185">Reference proteome</keyword>
<dbReference type="RefSeq" id="WP_344733849.1">
    <property type="nucleotide sequence ID" value="NZ_BAAAZH010000017.1"/>
</dbReference>